<dbReference type="SUPFAM" id="SSF143011">
    <property type="entry name" value="RelE-like"/>
    <property type="match status" value="1"/>
</dbReference>
<keyword evidence="6" id="KW-1185">Reference proteome</keyword>
<dbReference type="PANTHER" id="PTHR35601:SF1">
    <property type="entry name" value="TOXIN RELE"/>
    <property type="match status" value="1"/>
</dbReference>
<keyword evidence="2" id="KW-1277">Toxin-antitoxin system</keyword>
<evidence type="ECO:0000313" key="4">
    <source>
        <dbReference type="EMBL" id="GMA42361.1"/>
    </source>
</evidence>
<evidence type="ECO:0000256" key="1">
    <source>
        <dbReference type="ARBA" id="ARBA00006226"/>
    </source>
</evidence>
<dbReference type="RefSeq" id="WP_284302036.1">
    <property type="nucleotide sequence ID" value="NZ_BSUO01000001.1"/>
</dbReference>
<protein>
    <submittedName>
        <fullName evidence="3">Toxin RelG</fullName>
    </submittedName>
</protein>
<evidence type="ECO:0000313" key="5">
    <source>
        <dbReference type="EMBL" id="GMA42509.1"/>
    </source>
</evidence>
<evidence type="ECO:0000256" key="2">
    <source>
        <dbReference type="ARBA" id="ARBA00022649"/>
    </source>
</evidence>
<reference evidence="3" key="3">
    <citation type="submission" date="2023-02" db="EMBL/GenBank/DDBJ databases">
        <authorList>
            <person name="Sun Q."/>
            <person name="Mori K."/>
        </authorList>
    </citation>
    <scope>NUCLEOTIDE SEQUENCE</scope>
    <source>
        <strain evidence="3">NBRC 113072</strain>
    </source>
</reference>
<dbReference type="EMBL" id="BSUO01000003">
    <property type="protein sequence ID" value="GMA42509.1"/>
    <property type="molecule type" value="Genomic_DNA"/>
</dbReference>
<name>A0ABQ6ILA7_9MICO</name>
<sequence>MTEPFELVLTPPASRAIQNGLPEAVAAAVVELLTGALIDNPRRVGKPLRGELADIHSARRGTYRILYRINEQDREVVVLRIEHRRDAYGRH</sequence>
<evidence type="ECO:0000313" key="3">
    <source>
        <dbReference type="EMBL" id="GMA37978.1"/>
    </source>
</evidence>
<dbReference type="Proteomes" id="UP001157126">
    <property type="component" value="Unassembled WGS sequence"/>
</dbReference>
<gene>
    <name evidence="3" type="primary">relG_1</name>
    <name evidence="4" type="synonym">relG_2</name>
    <name evidence="5" type="synonym">relG_3</name>
    <name evidence="3" type="ORF">GCM10025883_00230</name>
    <name evidence="4" type="ORF">GCM10025883_44060</name>
    <name evidence="5" type="ORF">GCM10025883_45540</name>
</gene>
<reference evidence="3" key="1">
    <citation type="journal article" date="2014" name="Int. J. Syst. Evol. Microbiol.">
        <title>Complete genome of a new Firmicutes species belonging to the dominant human colonic microbiota ('Ruminococcus bicirculans') reveals two chromosomes and a selective capacity to utilize plant glucans.</title>
        <authorList>
            <consortium name="NISC Comparative Sequencing Program"/>
            <person name="Wegmann U."/>
            <person name="Louis P."/>
            <person name="Goesmann A."/>
            <person name="Henrissat B."/>
            <person name="Duncan S.H."/>
            <person name="Flint H.J."/>
        </authorList>
    </citation>
    <scope>NUCLEOTIDE SEQUENCE</scope>
    <source>
        <strain evidence="3">NBRC 113072</strain>
    </source>
</reference>
<comment type="caution">
    <text evidence="3">The sequence shown here is derived from an EMBL/GenBank/DDBJ whole genome shotgun (WGS) entry which is preliminary data.</text>
</comment>
<organism evidence="3 6">
    <name type="scientific">Mobilicoccus caccae</name>
    <dbReference type="NCBI Taxonomy" id="1859295"/>
    <lineage>
        <taxon>Bacteria</taxon>
        <taxon>Bacillati</taxon>
        <taxon>Actinomycetota</taxon>
        <taxon>Actinomycetes</taxon>
        <taxon>Micrococcales</taxon>
        <taxon>Dermatophilaceae</taxon>
        <taxon>Mobilicoccus</taxon>
    </lineage>
</organism>
<dbReference type="EMBL" id="BSUO01000001">
    <property type="protein sequence ID" value="GMA42361.1"/>
    <property type="molecule type" value="Genomic_DNA"/>
</dbReference>
<dbReference type="Pfam" id="PF05016">
    <property type="entry name" value="ParE_toxin"/>
    <property type="match status" value="1"/>
</dbReference>
<comment type="similarity">
    <text evidence="1">Belongs to the RelE toxin family.</text>
</comment>
<dbReference type="EMBL" id="BSUO01000001">
    <property type="protein sequence ID" value="GMA37978.1"/>
    <property type="molecule type" value="Genomic_DNA"/>
</dbReference>
<reference evidence="6" key="2">
    <citation type="journal article" date="2019" name="Int. J. Syst. Evol. Microbiol.">
        <title>The Global Catalogue of Microorganisms (GCM) 10K type strain sequencing project: providing services to taxonomists for standard genome sequencing and annotation.</title>
        <authorList>
            <consortium name="The Broad Institute Genomics Platform"/>
            <consortium name="The Broad Institute Genome Sequencing Center for Infectious Disease"/>
            <person name="Wu L."/>
            <person name="Ma J."/>
        </authorList>
    </citation>
    <scope>NUCLEOTIDE SEQUENCE [LARGE SCALE GENOMIC DNA]</scope>
    <source>
        <strain evidence="6">NBRC 113072</strain>
    </source>
</reference>
<dbReference type="PANTHER" id="PTHR35601">
    <property type="entry name" value="TOXIN RELE"/>
    <property type="match status" value="1"/>
</dbReference>
<accession>A0ABQ6ILA7</accession>
<dbReference type="InterPro" id="IPR007712">
    <property type="entry name" value="RelE/ParE_toxin"/>
</dbReference>
<evidence type="ECO:0000313" key="6">
    <source>
        <dbReference type="Proteomes" id="UP001157126"/>
    </source>
</evidence>
<dbReference type="Gene3D" id="3.30.2310.20">
    <property type="entry name" value="RelE-like"/>
    <property type="match status" value="1"/>
</dbReference>
<dbReference type="InterPro" id="IPR035093">
    <property type="entry name" value="RelE/ParE_toxin_dom_sf"/>
</dbReference>
<proteinExistence type="inferred from homology"/>